<dbReference type="RefSeq" id="XP_045579261.1">
    <property type="nucleotide sequence ID" value="XM_045723305.1"/>
</dbReference>
<dbReference type="GeneID" id="100286675"/>
<organism evidence="8 9">
    <name type="scientific">Salmo salar</name>
    <name type="common">Atlantic salmon</name>
    <dbReference type="NCBI Taxonomy" id="8030"/>
    <lineage>
        <taxon>Eukaryota</taxon>
        <taxon>Metazoa</taxon>
        <taxon>Chordata</taxon>
        <taxon>Craniata</taxon>
        <taxon>Vertebrata</taxon>
        <taxon>Euteleostomi</taxon>
        <taxon>Actinopterygii</taxon>
        <taxon>Neopterygii</taxon>
        <taxon>Teleostei</taxon>
        <taxon>Protacanthopterygii</taxon>
        <taxon>Salmoniformes</taxon>
        <taxon>Salmonidae</taxon>
        <taxon>Salmoninae</taxon>
        <taxon>Salmo</taxon>
    </lineage>
</organism>
<dbReference type="PRINTS" id="PR00625">
    <property type="entry name" value="JDOMAIN"/>
</dbReference>
<dbReference type="InterPro" id="IPR001623">
    <property type="entry name" value="DnaJ_domain"/>
</dbReference>
<evidence type="ECO:0000256" key="3">
    <source>
        <dbReference type="ARBA" id="ARBA00022490"/>
    </source>
</evidence>
<accession>A0ABM3F7I1</accession>
<gene>
    <name evidence="9" type="primary">djc17</name>
</gene>
<evidence type="ECO:0000256" key="6">
    <source>
        <dbReference type="SAM" id="MobiDB-lite"/>
    </source>
</evidence>
<dbReference type="InterPro" id="IPR052094">
    <property type="entry name" value="Pre-mRNA-splicing_ERAD"/>
</dbReference>
<keyword evidence="8" id="KW-1185">Reference proteome</keyword>
<dbReference type="PANTHER" id="PTHR44313:SF1">
    <property type="entry name" value="DNAJ HOMOLOG SUBFAMILY C MEMBER 17"/>
    <property type="match status" value="1"/>
</dbReference>
<evidence type="ECO:0000313" key="9">
    <source>
        <dbReference type="RefSeq" id="XP_045579261.1"/>
    </source>
</evidence>
<feature type="domain" description="J" evidence="7">
    <location>
        <begin position="13"/>
        <end position="78"/>
    </location>
</feature>
<evidence type="ECO:0000256" key="5">
    <source>
        <dbReference type="ARBA" id="ARBA00023242"/>
    </source>
</evidence>
<keyword evidence="4" id="KW-0143">Chaperone</keyword>
<keyword evidence="5" id="KW-0539">Nucleus</keyword>
<sequence length="296" mass="33691">MTGKTAKDLLQMDLYGLLGIKDTATAKEIKKAYRQKALTCHPDKNPDNPKAADLFHQLSQALEVLTDAAARAAYDKICAAKKQAEERNNKLDAKRRKIKLDLEARERQAEAHSAEQFQNTRTLEEEIARLREEGSRQLQEEQRLIKEQIQRERETQLHHTGTSDYTSTDSAVGRHSKSNVTPKLKLKWKCSKEDDTNGGYSQDFIFSLLSKELAYKNESGLTANPLKISWLEGRPEVITPVVSQVQQTTGQYFPPVQGALSSERDYESVVLMKMRQAAERQRLIDEMQREDEENAA</sequence>
<dbReference type="Gene3D" id="1.10.287.110">
    <property type="entry name" value="DnaJ domain"/>
    <property type="match status" value="1"/>
</dbReference>
<evidence type="ECO:0000256" key="4">
    <source>
        <dbReference type="ARBA" id="ARBA00023186"/>
    </source>
</evidence>
<dbReference type="PANTHER" id="PTHR44313">
    <property type="entry name" value="DNAJ HOMOLOG SUBFAMILY C MEMBER 17"/>
    <property type="match status" value="1"/>
</dbReference>
<keyword evidence="3" id="KW-0963">Cytoplasm</keyword>
<protein>
    <submittedName>
        <fullName evidence="9">DnaJ homolog subfamily C member 17 isoform X1</fullName>
    </submittedName>
</protein>
<evidence type="ECO:0000259" key="7">
    <source>
        <dbReference type="PROSITE" id="PS50076"/>
    </source>
</evidence>
<proteinExistence type="predicted"/>
<dbReference type="PROSITE" id="PS50076">
    <property type="entry name" value="DNAJ_2"/>
    <property type="match status" value="1"/>
</dbReference>
<dbReference type="SUPFAM" id="SSF46565">
    <property type="entry name" value="Chaperone J-domain"/>
    <property type="match status" value="1"/>
</dbReference>
<name>A0ABM3F7I1_SALSA</name>
<dbReference type="CDD" id="cd06257">
    <property type="entry name" value="DnaJ"/>
    <property type="match status" value="1"/>
</dbReference>
<dbReference type="SMART" id="SM00271">
    <property type="entry name" value="DnaJ"/>
    <property type="match status" value="1"/>
</dbReference>
<dbReference type="InterPro" id="IPR036869">
    <property type="entry name" value="J_dom_sf"/>
</dbReference>
<evidence type="ECO:0000313" key="8">
    <source>
        <dbReference type="Proteomes" id="UP001652741"/>
    </source>
</evidence>
<comment type="subcellular location">
    <subcellularLocation>
        <location evidence="2">Cytoplasm</location>
    </subcellularLocation>
    <subcellularLocation>
        <location evidence="1">Nucleus</location>
    </subcellularLocation>
</comment>
<evidence type="ECO:0000256" key="2">
    <source>
        <dbReference type="ARBA" id="ARBA00004496"/>
    </source>
</evidence>
<feature type="compositionally biased region" description="Polar residues" evidence="6">
    <location>
        <begin position="158"/>
        <end position="170"/>
    </location>
</feature>
<dbReference type="Proteomes" id="UP001652741">
    <property type="component" value="Chromosome ssa09"/>
</dbReference>
<feature type="region of interest" description="Disordered" evidence="6">
    <location>
        <begin position="152"/>
        <end position="178"/>
    </location>
</feature>
<evidence type="ECO:0000256" key="1">
    <source>
        <dbReference type="ARBA" id="ARBA00004123"/>
    </source>
</evidence>
<dbReference type="Pfam" id="PF00226">
    <property type="entry name" value="DnaJ"/>
    <property type="match status" value="1"/>
</dbReference>
<reference evidence="9" key="1">
    <citation type="submission" date="2025-08" db="UniProtKB">
        <authorList>
            <consortium name="RefSeq"/>
        </authorList>
    </citation>
    <scope>IDENTIFICATION</scope>
</reference>